<dbReference type="PRINTS" id="PR00039">
    <property type="entry name" value="HTHLYSR"/>
</dbReference>
<dbReference type="GO" id="GO:0003700">
    <property type="term" value="F:DNA-binding transcription factor activity"/>
    <property type="evidence" value="ECO:0007669"/>
    <property type="project" value="InterPro"/>
</dbReference>
<dbReference type="SUPFAM" id="SSF46785">
    <property type="entry name" value="Winged helix' DNA-binding domain"/>
    <property type="match status" value="1"/>
</dbReference>
<dbReference type="PROSITE" id="PS50931">
    <property type="entry name" value="HTH_LYSR"/>
    <property type="match status" value="1"/>
</dbReference>
<dbReference type="Pfam" id="PF00126">
    <property type="entry name" value="HTH_1"/>
    <property type="match status" value="1"/>
</dbReference>
<keyword evidence="4" id="KW-0804">Transcription</keyword>
<dbReference type="FunFam" id="1.10.10.10:FF:000001">
    <property type="entry name" value="LysR family transcriptional regulator"/>
    <property type="match status" value="1"/>
</dbReference>
<dbReference type="CDD" id="cd05466">
    <property type="entry name" value="PBP2_LTTR_substrate"/>
    <property type="match status" value="1"/>
</dbReference>
<dbReference type="Proteomes" id="UP000245539">
    <property type="component" value="Unassembled WGS sequence"/>
</dbReference>
<evidence type="ECO:0000256" key="1">
    <source>
        <dbReference type="ARBA" id="ARBA00009437"/>
    </source>
</evidence>
<gene>
    <name evidence="6" type="ORF">DKW60_13490</name>
</gene>
<dbReference type="InterPro" id="IPR050950">
    <property type="entry name" value="HTH-type_LysR_regulators"/>
</dbReference>
<dbReference type="SUPFAM" id="SSF53850">
    <property type="entry name" value="Periplasmic binding protein-like II"/>
    <property type="match status" value="1"/>
</dbReference>
<evidence type="ECO:0000256" key="2">
    <source>
        <dbReference type="ARBA" id="ARBA00023015"/>
    </source>
</evidence>
<accession>A0A317CD81</accession>
<reference evidence="6 7" key="1">
    <citation type="submission" date="2018-05" db="EMBL/GenBank/DDBJ databases">
        <title>Leucothrix arctica sp. nov., isolated from Arctic seawater.</title>
        <authorList>
            <person name="Choi A."/>
            <person name="Baek K."/>
        </authorList>
    </citation>
    <scope>NUCLEOTIDE SEQUENCE [LARGE SCALE GENOMIC DNA]</scope>
    <source>
        <strain evidence="6 7">JCM 18388</strain>
    </source>
</reference>
<dbReference type="Pfam" id="PF03466">
    <property type="entry name" value="LysR_substrate"/>
    <property type="match status" value="1"/>
</dbReference>
<organism evidence="6 7">
    <name type="scientific">Leucothrix pacifica</name>
    <dbReference type="NCBI Taxonomy" id="1247513"/>
    <lineage>
        <taxon>Bacteria</taxon>
        <taxon>Pseudomonadati</taxon>
        <taxon>Pseudomonadota</taxon>
        <taxon>Gammaproteobacteria</taxon>
        <taxon>Thiotrichales</taxon>
        <taxon>Thiotrichaceae</taxon>
        <taxon>Leucothrix</taxon>
    </lineage>
</organism>
<sequence length="300" mass="33812">MVLVCFMDKRKLEIFHTVALLGSFSQAAEQLHIAQSAVSVAVRKLEDELGLLLIDRRERQIRLTVEGERLYKHAATILRQFQEAQQDMAALNNLSAGLVSFSTTAMMGSYFFPPLIRQFKQQYPDIDFRIITEGTERVLERIDNGDIDMGVVNTQGLTDQQDSLKLCDQAIVVCVAEDNPLASRQSISEDEYCQQRLVLYRQNYYLRQLSMKLHETHQHTPDIAVETDLLGMIIQLVRAGEGVTLALQVAVDAEPGVVGVPFDTPQQLSLSLAWSKKRQLSVANQEFVSFLKQKSPPDES</sequence>
<evidence type="ECO:0000313" key="7">
    <source>
        <dbReference type="Proteomes" id="UP000245539"/>
    </source>
</evidence>
<evidence type="ECO:0000259" key="5">
    <source>
        <dbReference type="PROSITE" id="PS50931"/>
    </source>
</evidence>
<keyword evidence="2" id="KW-0805">Transcription regulation</keyword>
<dbReference type="AlphaFoldDB" id="A0A317CD81"/>
<keyword evidence="3" id="KW-0238">DNA-binding</keyword>
<name>A0A317CD81_9GAMM</name>
<dbReference type="InterPro" id="IPR005119">
    <property type="entry name" value="LysR_subst-bd"/>
</dbReference>
<protein>
    <submittedName>
        <fullName evidence="6">LysR family transcriptional regulator</fullName>
    </submittedName>
</protein>
<dbReference type="GO" id="GO:0005829">
    <property type="term" value="C:cytosol"/>
    <property type="evidence" value="ECO:0007669"/>
    <property type="project" value="TreeGrafter"/>
</dbReference>
<dbReference type="Gene3D" id="3.40.190.290">
    <property type="match status" value="1"/>
</dbReference>
<dbReference type="OrthoDB" id="646694at2"/>
<dbReference type="InterPro" id="IPR036388">
    <property type="entry name" value="WH-like_DNA-bd_sf"/>
</dbReference>
<dbReference type="PANTHER" id="PTHR30419:SF8">
    <property type="entry name" value="NITROGEN ASSIMILATION TRANSCRIPTIONAL ACTIVATOR-RELATED"/>
    <property type="match status" value="1"/>
</dbReference>
<dbReference type="InterPro" id="IPR036390">
    <property type="entry name" value="WH_DNA-bd_sf"/>
</dbReference>
<dbReference type="EMBL" id="QGKM01000039">
    <property type="protein sequence ID" value="PWQ96061.1"/>
    <property type="molecule type" value="Genomic_DNA"/>
</dbReference>
<keyword evidence="7" id="KW-1185">Reference proteome</keyword>
<comment type="similarity">
    <text evidence="1">Belongs to the LysR transcriptional regulatory family.</text>
</comment>
<dbReference type="GO" id="GO:0003677">
    <property type="term" value="F:DNA binding"/>
    <property type="evidence" value="ECO:0007669"/>
    <property type="project" value="UniProtKB-KW"/>
</dbReference>
<dbReference type="PANTHER" id="PTHR30419">
    <property type="entry name" value="HTH-TYPE TRANSCRIPTIONAL REGULATOR YBHD"/>
    <property type="match status" value="1"/>
</dbReference>
<dbReference type="InterPro" id="IPR000847">
    <property type="entry name" value="LysR_HTH_N"/>
</dbReference>
<evidence type="ECO:0000256" key="4">
    <source>
        <dbReference type="ARBA" id="ARBA00023163"/>
    </source>
</evidence>
<feature type="domain" description="HTH lysR-type" evidence="5">
    <location>
        <begin position="7"/>
        <end position="64"/>
    </location>
</feature>
<dbReference type="Gene3D" id="1.10.10.10">
    <property type="entry name" value="Winged helix-like DNA-binding domain superfamily/Winged helix DNA-binding domain"/>
    <property type="match status" value="1"/>
</dbReference>
<evidence type="ECO:0000313" key="6">
    <source>
        <dbReference type="EMBL" id="PWQ96061.1"/>
    </source>
</evidence>
<comment type="caution">
    <text evidence="6">The sequence shown here is derived from an EMBL/GenBank/DDBJ whole genome shotgun (WGS) entry which is preliminary data.</text>
</comment>
<evidence type="ECO:0000256" key="3">
    <source>
        <dbReference type="ARBA" id="ARBA00023125"/>
    </source>
</evidence>
<proteinExistence type="inferred from homology"/>